<dbReference type="AlphaFoldDB" id="A0AAN8WMB3"/>
<organism evidence="2 3">
    <name type="scientific">Halocaridina rubra</name>
    <name type="common">Hawaiian red shrimp</name>
    <dbReference type="NCBI Taxonomy" id="373956"/>
    <lineage>
        <taxon>Eukaryota</taxon>
        <taxon>Metazoa</taxon>
        <taxon>Ecdysozoa</taxon>
        <taxon>Arthropoda</taxon>
        <taxon>Crustacea</taxon>
        <taxon>Multicrustacea</taxon>
        <taxon>Malacostraca</taxon>
        <taxon>Eumalacostraca</taxon>
        <taxon>Eucarida</taxon>
        <taxon>Decapoda</taxon>
        <taxon>Pleocyemata</taxon>
        <taxon>Caridea</taxon>
        <taxon>Atyoidea</taxon>
        <taxon>Atyidae</taxon>
        <taxon>Halocaridina</taxon>
    </lineage>
</organism>
<dbReference type="Proteomes" id="UP001381693">
    <property type="component" value="Unassembled WGS sequence"/>
</dbReference>
<gene>
    <name evidence="2" type="ORF">SK128_006203</name>
</gene>
<sequence length="486" mass="53512">MIHVATESDIKILQRNILENTMFKQPMMLAIVLFSMLQISLSAPGMQQKMPFSDAPLPGCPMYQVGQSHIPYQVQVQNQVTLLLRPSLPFLSMNLYDQQERYQAIIDGTAIKITHCNSEFSQQCETIAETPVKSSGLIQQNLFNMVTVNAFNGQISVSVNSKLSAVARTSVTGRGRDYSPHSPMQLEILGNSDTEQSSSVNFPPTYGVDVNVQCNETVYPVVEEITPIHDQTVAPSPAPFPHCYLYEVQQGLPELSIRLENTLSVAVFPSKPMLCMHFLLHDDLYKATIDGTMLNILYCKSGRTTCETISHGGAKDSNALTANSWNYITITLSNNNMISVSVNSRVNVTGTIMSVHPGVDHIDVVVVPTDGLTPSQTPSDYTVSVNIACNDTYKPIPVIRAETTLYPGEYTTTDNPFFTHEPVVGNHTSSPISEESSGRNTVLWVLLGIFLAILCGVVIALVVSSYMKKRSANINQHTPLQEQQNH</sequence>
<keyword evidence="1" id="KW-0812">Transmembrane</keyword>
<feature type="transmembrane region" description="Helical" evidence="1">
    <location>
        <begin position="442"/>
        <end position="463"/>
    </location>
</feature>
<evidence type="ECO:0000256" key="1">
    <source>
        <dbReference type="SAM" id="Phobius"/>
    </source>
</evidence>
<accession>A0AAN8WMB3</accession>
<evidence type="ECO:0000313" key="2">
    <source>
        <dbReference type="EMBL" id="KAK7068656.1"/>
    </source>
</evidence>
<name>A0AAN8WMB3_HALRR</name>
<comment type="caution">
    <text evidence="2">The sequence shown here is derived from an EMBL/GenBank/DDBJ whole genome shotgun (WGS) entry which is preliminary data.</text>
</comment>
<reference evidence="2 3" key="1">
    <citation type="submission" date="2023-11" db="EMBL/GenBank/DDBJ databases">
        <title>Halocaridina rubra genome assembly.</title>
        <authorList>
            <person name="Smith C."/>
        </authorList>
    </citation>
    <scope>NUCLEOTIDE SEQUENCE [LARGE SCALE GENOMIC DNA]</scope>
    <source>
        <strain evidence="2">EP-1</strain>
        <tissue evidence="2">Whole</tissue>
    </source>
</reference>
<protein>
    <submittedName>
        <fullName evidence="2">Uncharacterized protein</fullName>
    </submittedName>
</protein>
<keyword evidence="3" id="KW-1185">Reference proteome</keyword>
<keyword evidence="1" id="KW-1133">Transmembrane helix</keyword>
<proteinExistence type="predicted"/>
<dbReference type="EMBL" id="JAXCGZ010017163">
    <property type="protein sequence ID" value="KAK7068656.1"/>
    <property type="molecule type" value="Genomic_DNA"/>
</dbReference>
<keyword evidence="1" id="KW-0472">Membrane</keyword>
<evidence type="ECO:0000313" key="3">
    <source>
        <dbReference type="Proteomes" id="UP001381693"/>
    </source>
</evidence>